<keyword evidence="3" id="KW-0808">Transferase</keyword>
<dbReference type="InterPro" id="IPR000182">
    <property type="entry name" value="GNAT_dom"/>
</dbReference>
<name>A0A3S3DZP1_9NOCA</name>
<gene>
    <name evidence="3" type="ORF">EF834_12640</name>
</gene>
<comment type="caution">
    <text evidence="3">The sequence shown here is derived from an EMBL/GenBank/DDBJ whole genome shotgun (WGS) entry which is preliminary data.</text>
</comment>
<proteinExistence type="predicted"/>
<sequence length="163" mass="17662">MANPRVSLQKMTSEEYERTTQAREAEVVRELRASMSEEEAWVHTKAGTAKYLPDGLATERHHLVVAVDGNGVPVGDAWIGPDPHRGPDATDSSWLYDINAYPQFRRQGFGSAILAAAEALVANEGAETLGLNVFGANTGAAELYRRNGYEIASMQLTKKVAAS</sequence>
<dbReference type="PROSITE" id="PS51186">
    <property type="entry name" value="GNAT"/>
    <property type="match status" value="1"/>
</dbReference>
<protein>
    <submittedName>
        <fullName evidence="3">GNAT family N-acetyltransferase</fullName>
    </submittedName>
</protein>
<organism evidence="3 4">
    <name type="scientific">Rhodococcus spongiicola</name>
    <dbReference type="NCBI Taxonomy" id="2487352"/>
    <lineage>
        <taxon>Bacteria</taxon>
        <taxon>Bacillati</taxon>
        <taxon>Actinomycetota</taxon>
        <taxon>Actinomycetes</taxon>
        <taxon>Mycobacteriales</taxon>
        <taxon>Nocardiaceae</taxon>
        <taxon>Rhodococcus</taxon>
    </lineage>
</organism>
<dbReference type="InterPro" id="IPR016181">
    <property type="entry name" value="Acyl_CoA_acyltransferase"/>
</dbReference>
<dbReference type="GO" id="GO:0016747">
    <property type="term" value="F:acyltransferase activity, transferring groups other than amino-acyl groups"/>
    <property type="evidence" value="ECO:0007669"/>
    <property type="project" value="InterPro"/>
</dbReference>
<evidence type="ECO:0000313" key="3">
    <source>
        <dbReference type="EMBL" id="RVW02596.1"/>
    </source>
</evidence>
<dbReference type="Gene3D" id="3.40.630.30">
    <property type="match status" value="1"/>
</dbReference>
<dbReference type="EMBL" id="RKLN01000004">
    <property type="protein sequence ID" value="RVW02596.1"/>
    <property type="molecule type" value="Genomic_DNA"/>
</dbReference>
<dbReference type="SUPFAM" id="SSF55729">
    <property type="entry name" value="Acyl-CoA N-acyltransferases (Nat)"/>
    <property type="match status" value="1"/>
</dbReference>
<accession>A0A3S3DZP1</accession>
<feature type="domain" description="N-acetyltransferase" evidence="2">
    <location>
        <begin position="26"/>
        <end position="163"/>
    </location>
</feature>
<dbReference type="AlphaFoldDB" id="A0A3S3DZP1"/>
<dbReference type="OrthoDB" id="3381976at2"/>
<evidence type="ECO:0000259" key="2">
    <source>
        <dbReference type="PROSITE" id="PS51186"/>
    </source>
</evidence>
<dbReference type="Proteomes" id="UP000284333">
    <property type="component" value="Unassembled WGS sequence"/>
</dbReference>
<reference evidence="3 4" key="1">
    <citation type="submission" date="2018-11" db="EMBL/GenBank/DDBJ databases">
        <title>Rhodococcus spongicola sp. nov. and Rhodococcus xishaensis sp. nov. from marine sponges.</title>
        <authorList>
            <person name="Li L."/>
            <person name="Lin H.W."/>
        </authorList>
    </citation>
    <scope>NUCLEOTIDE SEQUENCE [LARGE SCALE GENOMIC DNA]</scope>
    <source>
        <strain evidence="3 4">LHW50502</strain>
    </source>
</reference>
<keyword evidence="4" id="KW-1185">Reference proteome</keyword>
<feature type="region of interest" description="Disordered" evidence="1">
    <location>
        <begin position="1"/>
        <end position="22"/>
    </location>
</feature>
<dbReference type="CDD" id="cd04301">
    <property type="entry name" value="NAT_SF"/>
    <property type="match status" value="1"/>
</dbReference>
<feature type="compositionally biased region" description="Basic and acidic residues" evidence="1">
    <location>
        <begin position="12"/>
        <end position="22"/>
    </location>
</feature>
<dbReference type="Pfam" id="PF00583">
    <property type="entry name" value="Acetyltransf_1"/>
    <property type="match status" value="1"/>
</dbReference>
<evidence type="ECO:0000313" key="4">
    <source>
        <dbReference type="Proteomes" id="UP000284333"/>
    </source>
</evidence>
<evidence type="ECO:0000256" key="1">
    <source>
        <dbReference type="SAM" id="MobiDB-lite"/>
    </source>
</evidence>